<dbReference type="Proteomes" id="UP000298416">
    <property type="component" value="Unassembled WGS sequence"/>
</dbReference>
<comment type="caution">
    <text evidence="15">The sequence shown here is derived from an EMBL/GenBank/DDBJ whole genome shotgun (WGS) entry which is preliminary data.</text>
</comment>
<comment type="subcellular location">
    <subcellularLocation>
        <location evidence="1">Nucleus</location>
    </subcellularLocation>
</comment>
<name>A0A8X8WZH1_SALSN</name>
<dbReference type="PRINTS" id="PR00056">
    <property type="entry name" value="HSFDOMAIN"/>
</dbReference>
<feature type="coiled-coil region" evidence="13">
    <location>
        <begin position="134"/>
        <end position="161"/>
    </location>
</feature>
<dbReference type="SUPFAM" id="SSF46785">
    <property type="entry name" value="Winged helix' DNA-binding domain"/>
    <property type="match status" value="1"/>
</dbReference>
<keyword evidence="4" id="KW-0805">Transcription regulation</keyword>
<accession>A0A8X8WZH1</accession>
<dbReference type="PROSITE" id="PS00434">
    <property type="entry name" value="HSF_DOMAIN"/>
    <property type="match status" value="1"/>
</dbReference>
<organism evidence="15">
    <name type="scientific">Salvia splendens</name>
    <name type="common">Scarlet sage</name>
    <dbReference type="NCBI Taxonomy" id="180675"/>
    <lineage>
        <taxon>Eukaryota</taxon>
        <taxon>Viridiplantae</taxon>
        <taxon>Streptophyta</taxon>
        <taxon>Embryophyta</taxon>
        <taxon>Tracheophyta</taxon>
        <taxon>Spermatophyta</taxon>
        <taxon>Magnoliopsida</taxon>
        <taxon>eudicotyledons</taxon>
        <taxon>Gunneridae</taxon>
        <taxon>Pentapetalae</taxon>
        <taxon>asterids</taxon>
        <taxon>lamiids</taxon>
        <taxon>Lamiales</taxon>
        <taxon>Lamiaceae</taxon>
        <taxon>Nepetoideae</taxon>
        <taxon>Mentheae</taxon>
        <taxon>Salviinae</taxon>
        <taxon>Salvia</taxon>
        <taxon>Salvia subgen. Calosphace</taxon>
        <taxon>core Calosphace</taxon>
    </lineage>
</organism>
<dbReference type="PANTHER" id="PTHR10015:SF436">
    <property type="entry name" value="HEAT STRESS TRANSCRIPTION FACTOR A-1D"/>
    <property type="match status" value="1"/>
</dbReference>
<keyword evidence="3" id="KW-0597">Phosphoprotein</keyword>
<evidence type="ECO:0000256" key="8">
    <source>
        <dbReference type="ARBA" id="ARBA00023163"/>
    </source>
</evidence>
<proteinExistence type="inferred from homology"/>
<dbReference type="GO" id="GO:0034605">
    <property type="term" value="P:cellular response to heat"/>
    <property type="evidence" value="ECO:0007669"/>
    <property type="project" value="TreeGrafter"/>
</dbReference>
<keyword evidence="9" id="KW-0539">Nucleus</keyword>
<keyword evidence="6" id="KW-0238">DNA-binding</keyword>
<dbReference type="OrthoDB" id="60033at2759"/>
<feature type="domain" description="HSF-type DNA-binding" evidence="14">
    <location>
        <begin position="57"/>
        <end position="81"/>
    </location>
</feature>
<evidence type="ECO:0000256" key="12">
    <source>
        <dbReference type="RuleBase" id="RU004020"/>
    </source>
</evidence>
<keyword evidence="8" id="KW-0804">Transcription</keyword>
<evidence type="ECO:0000313" key="15">
    <source>
        <dbReference type="EMBL" id="KAG6402903.1"/>
    </source>
</evidence>
<dbReference type="Gene3D" id="1.10.10.10">
    <property type="entry name" value="Winged helix-like DNA-binding domain superfamily/Winged helix DNA-binding domain"/>
    <property type="match status" value="1"/>
</dbReference>
<dbReference type="GO" id="GO:0006357">
    <property type="term" value="P:regulation of transcription by RNA polymerase II"/>
    <property type="evidence" value="ECO:0007669"/>
    <property type="project" value="TreeGrafter"/>
</dbReference>
<evidence type="ECO:0000259" key="14">
    <source>
        <dbReference type="PROSITE" id="PS00434"/>
    </source>
</evidence>
<evidence type="ECO:0000256" key="1">
    <source>
        <dbReference type="ARBA" id="ARBA00004123"/>
    </source>
</evidence>
<evidence type="ECO:0000256" key="11">
    <source>
        <dbReference type="ARBA" id="ARBA00081483"/>
    </source>
</evidence>
<dbReference type="GO" id="GO:0003700">
    <property type="term" value="F:DNA-binding transcription factor activity"/>
    <property type="evidence" value="ECO:0007669"/>
    <property type="project" value="InterPro"/>
</dbReference>
<dbReference type="GO" id="GO:0000978">
    <property type="term" value="F:RNA polymerase II cis-regulatory region sequence-specific DNA binding"/>
    <property type="evidence" value="ECO:0007669"/>
    <property type="project" value="TreeGrafter"/>
</dbReference>
<protein>
    <recommendedName>
        <fullName evidence="11">Heat stress transcription factor</fullName>
    </recommendedName>
</protein>
<evidence type="ECO:0000256" key="9">
    <source>
        <dbReference type="ARBA" id="ARBA00023242"/>
    </source>
</evidence>
<evidence type="ECO:0000256" key="5">
    <source>
        <dbReference type="ARBA" id="ARBA00023016"/>
    </source>
</evidence>
<dbReference type="InterPro" id="IPR000232">
    <property type="entry name" value="HSF_DNA-bd"/>
</dbReference>
<evidence type="ECO:0000256" key="3">
    <source>
        <dbReference type="ARBA" id="ARBA00022553"/>
    </source>
</evidence>
<evidence type="ECO:0000313" key="16">
    <source>
        <dbReference type="Proteomes" id="UP000298416"/>
    </source>
</evidence>
<comment type="similarity">
    <text evidence="2 12">Belongs to the HSF family.</text>
</comment>
<dbReference type="Pfam" id="PF00447">
    <property type="entry name" value="HSF_DNA-bind"/>
    <property type="match status" value="1"/>
</dbReference>
<reference evidence="15" key="2">
    <citation type="submission" date="2020-08" db="EMBL/GenBank/DDBJ databases">
        <title>Plant Genome Project.</title>
        <authorList>
            <person name="Zhang R.-G."/>
        </authorList>
    </citation>
    <scope>NUCLEOTIDE SEQUENCE</scope>
    <source>
        <strain evidence="15">Huo1</strain>
        <tissue evidence="15">Leaf</tissue>
    </source>
</reference>
<dbReference type="InterPro" id="IPR036390">
    <property type="entry name" value="WH_DNA-bd_sf"/>
</dbReference>
<evidence type="ECO:0000256" key="4">
    <source>
        <dbReference type="ARBA" id="ARBA00023015"/>
    </source>
</evidence>
<keyword evidence="16" id="KW-1185">Reference proteome</keyword>
<evidence type="ECO:0000256" key="7">
    <source>
        <dbReference type="ARBA" id="ARBA00023159"/>
    </source>
</evidence>
<comment type="function">
    <text evidence="10">DNA-binding protein that specifically binds heat shock promoter elements (HSE) and activates transcription.</text>
</comment>
<keyword evidence="13" id="KW-0175">Coiled coil</keyword>
<evidence type="ECO:0000256" key="2">
    <source>
        <dbReference type="ARBA" id="ARBA00006403"/>
    </source>
</evidence>
<dbReference type="FunFam" id="1.10.10.10:FF:000057">
    <property type="entry name" value="Heat shock transcription factor 1"/>
    <property type="match status" value="1"/>
</dbReference>
<dbReference type="AlphaFoldDB" id="A0A8X8WZH1"/>
<keyword evidence="5" id="KW-0346">Stress response</keyword>
<evidence type="ECO:0000256" key="13">
    <source>
        <dbReference type="SAM" id="Coils"/>
    </source>
</evidence>
<dbReference type="GO" id="GO:0005634">
    <property type="term" value="C:nucleus"/>
    <property type="evidence" value="ECO:0007669"/>
    <property type="project" value="UniProtKB-SubCell"/>
</dbReference>
<reference evidence="15" key="1">
    <citation type="submission" date="2018-01" db="EMBL/GenBank/DDBJ databases">
        <authorList>
            <person name="Mao J.F."/>
        </authorList>
    </citation>
    <scope>NUCLEOTIDE SEQUENCE</scope>
    <source>
        <strain evidence="15">Huo1</strain>
        <tissue evidence="15">Leaf</tissue>
    </source>
</reference>
<dbReference type="EMBL" id="PNBA02000013">
    <property type="protein sequence ID" value="KAG6402903.1"/>
    <property type="molecule type" value="Genomic_DNA"/>
</dbReference>
<sequence length="508" mass="56642">MEAGGGGISTAAASPPPFLSKTYDMVDDPATDAVVSWSKNNNCFVVWNVPEFARDLLPKYFKHNNFSSFVRQLNTYGFRKVDSDRWEFANEGFLKGHKHLLKTINRRKTSHAQSQQQNVQVQNPPVPSCIEVGNFGMEEEVERLKRDKNLLMQELVRLRQQQQTTDSQLQTVGQRVHVMEQRQTQMMSFLAKAMQSPGFVSQLVHQQNDNGRHISGANKKRRLPNQDEEILARKLSITSPDGQMVKYQPLMNEAAKAMLRQIMKMDTSNRSESKLSSPNGLLIDSAHSPPDLFDSSSSSSRISGVTLSEVVPNNSSLSEVQSSSCLTHASACNTLFPEASTGVPDFIPTQVISPGNSADLPNRPFGPEPTNFSSVDALPGFVDAPIPPPSDEPLEDYDVDILLDDIHKLVGMDDDDTHKRLGISDDIHKLPGISDNIHKLPSINDVFWEQFLPETPLIEKTDEINTVDLGYEMNTDQLVELESEWDRLKNLNNLTEQMGLLTSSAKIG</sequence>
<evidence type="ECO:0000256" key="6">
    <source>
        <dbReference type="ARBA" id="ARBA00023125"/>
    </source>
</evidence>
<dbReference type="SMART" id="SM00415">
    <property type="entry name" value="HSF"/>
    <property type="match status" value="1"/>
</dbReference>
<keyword evidence="7" id="KW-0010">Activator</keyword>
<gene>
    <name evidence="15" type="ORF">SASPL_135117</name>
</gene>
<dbReference type="PANTHER" id="PTHR10015">
    <property type="entry name" value="HEAT SHOCK TRANSCRIPTION FACTOR"/>
    <property type="match status" value="1"/>
</dbReference>
<evidence type="ECO:0000256" key="10">
    <source>
        <dbReference type="ARBA" id="ARBA00055747"/>
    </source>
</evidence>
<dbReference type="InterPro" id="IPR036388">
    <property type="entry name" value="WH-like_DNA-bd_sf"/>
</dbReference>